<gene>
    <name evidence="2" type="ORF">SAMN05192584_115141</name>
</gene>
<dbReference type="InterPro" id="IPR002734">
    <property type="entry name" value="RibDG_C"/>
</dbReference>
<dbReference type="PANTHER" id="PTHR38011">
    <property type="entry name" value="DIHYDROFOLATE REDUCTASE FAMILY PROTEIN (AFU_ORTHOLOGUE AFUA_8G06820)"/>
    <property type="match status" value="1"/>
</dbReference>
<evidence type="ECO:0000259" key="1">
    <source>
        <dbReference type="Pfam" id="PF01872"/>
    </source>
</evidence>
<accession>A0A1I4G8E9</accession>
<dbReference type="SUPFAM" id="SSF53597">
    <property type="entry name" value="Dihydrofolate reductase-like"/>
    <property type="match status" value="1"/>
</dbReference>
<sequence length="187" mass="20461">MRRFKLQVQVSVDGYMAGPNGEMDWMTFPWTDDIGAHIDALTEPVDHIVLGRRLAEGFIPTWAAGPEGETEESIAWMNDTPKTVISDSLAESPWENVAVAGGDLTEAVNRLKEQPGGDIITYGGATLVRNLIARDLLDELHLFVNPVALGTGMPVFPDTGSHHRLNLVAARPFECGITALHYEPKRS</sequence>
<dbReference type="Gene3D" id="3.40.430.10">
    <property type="entry name" value="Dihydrofolate Reductase, subunit A"/>
    <property type="match status" value="1"/>
</dbReference>
<protein>
    <submittedName>
        <fullName evidence="2">Dihydrofolate reductase</fullName>
    </submittedName>
</protein>
<dbReference type="InterPro" id="IPR050765">
    <property type="entry name" value="Riboflavin_Biosynth_HTPR"/>
</dbReference>
<keyword evidence="3" id="KW-1185">Reference proteome</keyword>
<dbReference type="OrthoDB" id="7949219at2"/>
<dbReference type="InterPro" id="IPR024072">
    <property type="entry name" value="DHFR-like_dom_sf"/>
</dbReference>
<name>A0A1I4G8E9_9ACTN</name>
<reference evidence="3" key="1">
    <citation type="submission" date="2016-10" db="EMBL/GenBank/DDBJ databases">
        <authorList>
            <person name="Varghese N."/>
            <person name="Submissions S."/>
        </authorList>
    </citation>
    <scope>NUCLEOTIDE SEQUENCE [LARGE SCALE GENOMIC DNA]</scope>
    <source>
        <strain evidence="3">PL19</strain>
    </source>
</reference>
<dbReference type="GO" id="GO:0009231">
    <property type="term" value="P:riboflavin biosynthetic process"/>
    <property type="evidence" value="ECO:0007669"/>
    <property type="project" value="InterPro"/>
</dbReference>
<dbReference type="Pfam" id="PF01872">
    <property type="entry name" value="RibD_C"/>
    <property type="match status" value="1"/>
</dbReference>
<organism evidence="2 3">
    <name type="scientific">Streptomyces pini</name>
    <dbReference type="NCBI Taxonomy" id="1520580"/>
    <lineage>
        <taxon>Bacteria</taxon>
        <taxon>Bacillati</taxon>
        <taxon>Actinomycetota</taxon>
        <taxon>Actinomycetes</taxon>
        <taxon>Kitasatosporales</taxon>
        <taxon>Streptomycetaceae</taxon>
        <taxon>Streptomyces</taxon>
    </lineage>
</organism>
<evidence type="ECO:0000313" key="2">
    <source>
        <dbReference type="EMBL" id="SFL26325.1"/>
    </source>
</evidence>
<dbReference type="PANTHER" id="PTHR38011:SF11">
    <property type="entry name" value="2,5-DIAMINO-6-RIBOSYLAMINO-4(3H)-PYRIMIDINONE 5'-PHOSPHATE REDUCTASE"/>
    <property type="match status" value="1"/>
</dbReference>
<dbReference type="GO" id="GO:0008703">
    <property type="term" value="F:5-amino-6-(5-phosphoribosylamino)uracil reductase activity"/>
    <property type="evidence" value="ECO:0007669"/>
    <property type="project" value="InterPro"/>
</dbReference>
<dbReference type="RefSeq" id="WP_093851170.1">
    <property type="nucleotide sequence ID" value="NZ_FOSG01000015.1"/>
</dbReference>
<dbReference type="EMBL" id="FOSG01000015">
    <property type="protein sequence ID" value="SFL26325.1"/>
    <property type="molecule type" value="Genomic_DNA"/>
</dbReference>
<feature type="domain" description="Bacterial bifunctional deaminase-reductase C-terminal" evidence="1">
    <location>
        <begin position="6"/>
        <end position="177"/>
    </location>
</feature>
<dbReference type="AlphaFoldDB" id="A0A1I4G8E9"/>
<evidence type="ECO:0000313" key="3">
    <source>
        <dbReference type="Proteomes" id="UP000198928"/>
    </source>
</evidence>
<dbReference type="Proteomes" id="UP000198928">
    <property type="component" value="Unassembled WGS sequence"/>
</dbReference>
<proteinExistence type="predicted"/>